<sequence>LSRSARQKLPIAPPHPRPRGRDDGGGGRGRYLLLSVAAAANLSYYYALAACCCRCSLACCVPPVSSLSRTPRITMGRIVVESWLGRVGLLRRQLRRDPPAGTCENAGGAHEDAVSAPPAPPLAPTPVGVLALEVAGLASRVAHLWHSLADDQVARLRDDVLRLEGVRKLVSDDRGFLLALALSEMLEALGGAARAAALLGRRCSVPALQRLEHVLPEIVIAAVVGGEGTASDCALDVLQGWAFTEKKMDRKVRKMERLAAATVHLYQEMEVLAEMEQSLRRAQQGNVAGSGLSGFLHLEGMTLMDLRQKVAWQRQEVKTTRDQSLWSRSYDYVMRLLARSLFTLVVRINFVFGLHWTAPTDKGDSGARASSAFLPRSLSVAAGTTHSSSFHLSSSDAGSKAADARVFRSGPLERPRRMSKSGSLTACTKSGAIPTGVNVGGGPAQGGLPPLPRGARHSLSTKARWSVSGGPFGGCMVAGRESPVLRSCVPDKGGGGGGFGKRVKSDNTGLLHSDPRSSTQSRSGILGGAGDIVPLSLLEPKRKLLCPPPSTLGASALALHYANIIIVIEKLSVSPHLIGPEARDDLYRMLPTGVRAALRARLKPYAKNLASCLCDPVLASEWSDAVARILEWLAPLAHNMIRWQSERNYEQQHRFSRSNVLLLQTLYFANQPKTEAAIVELLVGLNYLWRFAREMNEKAMLECISHSGFQDSQDAKI</sequence>
<dbReference type="PANTHER" id="PTHR31371">
    <property type="entry name" value="BNAC09G50660D PROTEIN"/>
    <property type="match status" value="1"/>
</dbReference>
<evidence type="ECO:0000256" key="1">
    <source>
        <dbReference type="SAM" id="MobiDB-lite"/>
    </source>
</evidence>
<organism evidence="4 5">
    <name type="scientific">Colocasia esculenta</name>
    <name type="common">Wild taro</name>
    <name type="synonym">Arum esculentum</name>
    <dbReference type="NCBI Taxonomy" id="4460"/>
    <lineage>
        <taxon>Eukaryota</taxon>
        <taxon>Viridiplantae</taxon>
        <taxon>Streptophyta</taxon>
        <taxon>Embryophyta</taxon>
        <taxon>Tracheophyta</taxon>
        <taxon>Spermatophyta</taxon>
        <taxon>Magnoliopsida</taxon>
        <taxon>Liliopsida</taxon>
        <taxon>Araceae</taxon>
        <taxon>Aroideae</taxon>
        <taxon>Colocasieae</taxon>
        <taxon>Colocasia</taxon>
    </lineage>
</organism>
<evidence type="ECO:0000259" key="3">
    <source>
        <dbReference type="Pfam" id="PF11961"/>
    </source>
</evidence>
<dbReference type="PANTHER" id="PTHR31371:SF20">
    <property type="entry name" value="OS12G0146500 PROTEIN"/>
    <property type="match status" value="1"/>
</dbReference>
<dbReference type="InterPro" id="IPR007700">
    <property type="entry name" value="DUF668"/>
</dbReference>
<feature type="compositionally biased region" description="Polar residues" evidence="1">
    <location>
        <begin position="506"/>
        <end position="523"/>
    </location>
</feature>
<comment type="caution">
    <text evidence="4">The sequence shown here is derived from an EMBL/GenBank/DDBJ whole genome shotgun (WGS) entry which is preliminary data.</text>
</comment>
<dbReference type="InterPro" id="IPR021864">
    <property type="entry name" value="DUF3475"/>
</dbReference>
<feature type="domain" description="DUF668" evidence="2">
    <location>
        <begin position="551"/>
        <end position="642"/>
    </location>
</feature>
<feature type="domain" description="DUF3475" evidence="3">
    <location>
        <begin position="129"/>
        <end position="185"/>
    </location>
</feature>
<gene>
    <name evidence="4" type="ORF">Taro_045812</name>
</gene>
<dbReference type="OrthoDB" id="2018987at2759"/>
<accession>A0A843WQI1</accession>
<feature type="region of interest" description="Disordered" evidence="1">
    <location>
        <begin position="98"/>
        <end position="118"/>
    </location>
</feature>
<protein>
    <recommendedName>
        <fullName evidence="6">DUF668 domain-containing protein</fullName>
    </recommendedName>
</protein>
<dbReference type="Pfam" id="PF11961">
    <property type="entry name" value="DUF3475"/>
    <property type="match status" value="1"/>
</dbReference>
<dbReference type="GO" id="GO:0045927">
    <property type="term" value="P:positive regulation of growth"/>
    <property type="evidence" value="ECO:0007669"/>
    <property type="project" value="InterPro"/>
</dbReference>
<evidence type="ECO:0008006" key="6">
    <source>
        <dbReference type="Google" id="ProtNLM"/>
    </source>
</evidence>
<feature type="region of interest" description="Disordered" evidence="1">
    <location>
        <begin position="1"/>
        <end position="25"/>
    </location>
</feature>
<evidence type="ECO:0000259" key="2">
    <source>
        <dbReference type="Pfam" id="PF05003"/>
    </source>
</evidence>
<feature type="non-terminal residue" evidence="4">
    <location>
        <position position="1"/>
    </location>
</feature>
<evidence type="ECO:0000313" key="4">
    <source>
        <dbReference type="EMBL" id="MQM12892.1"/>
    </source>
</evidence>
<keyword evidence="5" id="KW-1185">Reference proteome</keyword>
<dbReference type="Proteomes" id="UP000652761">
    <property type="component" value="Unassembled WGS sequence"/>
</dbReference>
<proteinExistence type="predicted"/>
<dbReference type="EMBL" id="NMUH01005486">
    <property type="protein sequence ID" value="MQM12892.1"/>
    <property type="molecule type" value="Genomic_DNA"/>
</dbReference>
<evidence type="ECO:0000313" key="5">
    <source>
        <dbReference type="Proteomes" id="UP000652761"/>
    </source>
</evidence>
<dbReference type="Pfam" id="PF05003">
    <property type="entry name" value="DUF668"/>
    <property type="match status" value="1"/>
</dbReference>
<name>A0A843WQI1_COLES</name>
<reference evidence="4" key="1">
    <citation type="submission" date="2017-07" db="EMBL/GenBank/DDBJ databases">
        <title>Taro Niue Genome Assembly and Annotation.</title>
        <authorList>
            <person name="Atibalentja N."/>
            <person name="Keating K."/>
            <person name="Fields C.J."/>
        </authorList>
    </citation>
    <scope>NUCLEOTIDE SEQUENCE</scope>
    <source>
        <strain evidence="4">Niue_2</strain>
        <tissue evidence="4">Leaf</tissue>
    </source>
</reference>
<feature type="region of interest" description="Disordered" evidence="1">
    <location>
        <begin position="495"/>
        <end position="524"/>
    </location>
</feature>
<dbReference type="AlphaFoldDB" id="A0A843WQI1"/>